<reference evidence="1" key="1">
    <citation type="submission" date="2019-04" db="EMBL/GenBank/DDBJ databases">
        <title>Evolution of Biomass-Degrading Anaerobic Consortia Revealed by Metagenomics.</title>
        <authorList>
            <person name="Peng X."/>
        </authorList>
    </citation>
    <scope>NUCLEOTIDE SEQUENCE</scope>
    <source>
        <strain evidence="1">SIG254</strain>
    </source>
</reference>
<dbReference type="Proteomes" id="UP000768462">
    <property type="component" value="Unassembled WGS sequence"/>
</dbReference>
<gene>
    <name evidence="1" type="ORF">E7215_17135</name>
</gene>
<name>A0A927WBP6_9CLOT</name>
<dbReference type="Gene3D" id="3.40.50.1000">
    <property type="entry name" value="HAD superfamily/HAD-like"/>
    <property type="match status" value="1"/>
</dbReference>
<dbReference type="PIRSF" id="PIRSF020079">
    <property type="entry name" value="UCP020079"/>
    <property type="match status" value="1"/>
</dbReference>
<dbReference type="InterPro" id="IPR036412">
    <property type="entry name" value="HAD-like_sf"/>
</dbReference>
<dbReference type="InterPro" id="IPR016769">
    <property type="entry name" value="Phage_SP01_Orf1"/>
</dbReference>
<sequence length="114" mass="13124">MMLMRDYEIYAVDFDGTLVEDKFPDIGEPKLKVIDYCKQVRQSGHKLILWTCRTGSDLDAAVKWCNEHGLFFHAVNANLPEEIEYFGNDCRKVGADFFLDDRSINLSDIEEGLI</sequence>
<organism evidence="1 2">
    <name type="scientific">Clostridium sulfidigenes</name>
    <dbReference type="NCBI Taxonomy" id="318464"/>
    <lineage>
        <taxon>Bacteria</taxon>
        <taxon>Bacillati</taxon>
        <taxon>Bacillota</taxon>
        <taxon>Clostridia</taxon>
        <taxon>Eubacteriales</taxon>
        <taxon>Clostridiaceae</taxon>
        <taxon>Clostridium</taxon>
    </lineage>
</organism>
<evidence type="ECO:0000313" key="1">
    <source>
        <dbReference type="EMBL" id="MBE6061864.1"/>
    </source>
</evidence>
<proteinExistence type="predicted"/>
<dbReference type="SUPFAM" id="SSF56784">
    <property type="entry name" value="HAD-like"/>
    <property type="match status" value="1"/>
</dbReference>
<evidence type="ECO:0000313" key="2">
    <source>
        <dbReference type="Proteomes" id="UP000768462"/>
    </source>
</evidence>
<evidence type="ECO:0008006" key="3">
    <source>
        <dbReference type="Google" id="ProtNLM"/>
    </source>
</evidence>
<protein>
    <recommendedName>
        <fullName evidence="3">Hydrolase</fullName>
    </recommendedName>
</protein>
<dbReference type="EMBL" id="SVCM01000206">
    <property type="protein sequence ID" value="MBE6061864.1"/>
    <property type="molecule type" value="Genomic_DNA"/>
</dbReference>
<dbReference type="InterPro" id="IPR023214">
    <property type="entry name" value="HAD_sf"/>
</dbReference>
<accession>A0A927WBP6</accession>
<comment type="caution">
    <text evidence="1">The sequence shown here is derived from an EMBL/GenBank/DDBJ whole genome shotgun (WGS) entry which is preliminary data.</text>
</comment>
<dbReference type="AlphaFoldDB" id="A0A927WBP6"/>